<feature type="transmembrane region" description="Helical" evidence="1">
    <location>
        <begin position="344"/>
        <end position="367"/>
    </location>
</feature>
<protein>
    <submittedName>
        <fullName evidence="2">Streptophobe family protein</fullName>
    </submittedName>
</protein>
<keyword evidence="1" id="KW-0812">Transmembrane</keyword>
<evidence type="ECO:0000313" key="2">
    <source>
        <dbReference type="EMBL" id="XCM83047.1"/>
    </source>
</evidence>
<feature type="transmembrane region" description="Helical" evidence="1">
    <location>
        <begin position="20"/>
        <end position="43"/>
    </location>
</feature>
<feature type="transmembrane region" description="Helical" evidence="1">
    <location>
        <begin position="216"/>
        <end position="239"/>
    </location>
</feature>
<dbReference type="NCBIfam" id="NF038391">
    <property type="entry name" value="streptophobe"/>
    <property type="match status" value="1"/>
</dbReference>
<gene>
    <name evidence="2" type="ORF">ABWK59_31045</name>
</gene>
<dbReference type="KEGG" id="kcm:ABWK59_31045"/>
<feature type="transmembrane region" description="Helical" evidence="1">
    <location>
        <begin position="312"/>
        <end position="332"/>
    </location>
</feature>
<organism evidence="2">
    <name type="scientific">Kitasatospora camelliae</name>
    <dbReference type="NCBI Taxonomy" id="3156397"/>
    <lineage>
        <taxon>Bacteria</taxon>
        <taxon>Bacillati</taxon>
        <taxon>Actinomycetota</taxon>
        <taxon>Actinomycetes</taxon>
        <taxon>Kitasatosporales</taxon>
        <taxon>Streptomycetaceae</taxon>
        <taxon>Kitasatospora</taxon>
    </lineage>
</organism>
<sequence>MQRSDTIPPTATRSPLVGLVDGLAVTVAALAAMVLVAAVGLWLAHADTLPGNGFLSVVAATVLMALGTPIDLDGSAAFVATAQGGITALPLTVSLAGALVAGVLFVRPIRLHAVVGTGELLRRVLWTAGLWTVAVLLFSLAARHTFTVETGEPIVDELGDLLGAAPVVGFRAPPGPAIGWGLLWLAVVLAVTLAVSRSAPLPSAALRFHAAVRPTAHAVLTALLVCVALALVAGVATALARGDQGRETVAVMFLALPNLAWLGLGIGMGGSWQGHVSGSLGLPFPEPLAGVLRSDENVTLDLGTLAEHDGRAWLLLPAAAVILLLTGIGMAMHAPPGLPAWRHALHLAVALALTMLLICLATRITAAYGLSLLGLGGGGSATLRPNWLLTIALGAGWGAVTGFLGGLVATRARRRP</sequence>
<evidence type="ECO:0000256" key="1">
    <source>
        <dbReference type="SAM" id="Phobius"/>
    </source>
</evidence>
<dbReference type="RefSeq" id="WP_354643982.1">
    <property type="nucleotide sequence ID" value="NZ_CP159872.1"/>
</dbReference>
<feature type="transmembrane region" description="Helical" evidence="1">
    <location>
        <begin position="177"/>
        <end position="196"/>
    </location>
</feature>
<reference evidence="2" key="1">
    <citation type="submission" date="2024-06" db="EMBL/GenBank/DDBJ databases">
        <title>The genome sequences of Kitasatospora sp. strain HUAS MG31.</title>
        <authorList>
            <person name="Mo P."/>
        </authorList>
    </citation>
    <scope>NUCLEOTIDE SEQUENCE</scope>
    <source>
        <strain evidence="2">HUAS MG31</strain>
    </source>
</reference>
<feature type="transmembrane region" description="Helical" evidence="1">
    <location>
        <begin position="78"/>
        <end position="104"/>
    </location>
</feature>
<accession>A0AAU8K6G2</accession>
<dbReference type="AlphaFoldDB" id="A0AAU8K6G2"/>
<feature type="transmembrane region" description="Helical" evidence="1">
    <location>
        <begin position="49"/>
        <end position="66"/>
    </location>
</feature>
<keyword evidence="1" id="KW-0472">Membrane</keyword>
<dbReference type="EMBL" id="CP159872">
    <property type="protein sequence ID" value="XCM83047.1"/>
    <property type="molecule type" value="Genomic_DNA"/>
</dbReference>
<feature type="transmembrane region" description="Helical" evidence="1">
    <location>
        <begin position="387"/>
        <end position="409"/>
    </location>
</feature>
<dbReference type="InterPro" id="IPR047724">
    <property type="entry name" value="Streptophobe"/>
</dbReference>
<feature type="transmembrane region" description="Helical" evidence="1">
    <location>
        <begin position="251"/>
        <end position="272"/>
    </location>
</feature>
<keyword evidence="1" id="KW-1133">Transmembrane helix</keyword>
<proteinExistence type="predicted"/>
<feature type="transmembrane region" description="Helical" evidence="1">
    <location>
        <begin position="124"/>
        <end position="142"/>
    </location>
</feature>
<name>A0AAU8K6G2_9ACTN</name>